<dbReference type="InterPro" id="IPR053889">
    <property type="entry name" value="Sputnik_MCP_N"/>
</dbReference>
<feature type="domain" description="Major capsid protein V20 N-terminal" evidence="1">
    <location>
        <begin position="14"/>
        <end position="256"/>
    </location>
</feature>
<comment type="caution">
    <text evidence="3">The sequence shown here is derived from an EMBL/GenBank/DDBJ whole genome shotgun (WGS) entry which is preliminary data.</text>
</comment>
<evidence type="ECO:0000259" key="1">
    <source>
        <dbReference type="Pfam" id="PF21915"/>
    </source>
</evidence>
<protein>
    <submittedName>
        <fullName evidence="3">Uncharacterized protein</fullName>
    </submittedName>
</protein>
<reference evidence="3" key="1">
    <citation type="journal article" date="2015" name="Nature">
        <title>Complex archaea that bridge the gap between prokaryotes and eukaryotes.</title>
        <authorList>
            <person name="Spang A."/>
            <person name="Saw J.H."/>
            <person name="Jorgensen S.L."/>
            <person name="Zaremba-Niedzwiedzka K."/>
            <person name="Martijn J."/>
            <person name="Lind A.E."/>
            <person name="van Eijk R."/>
            <person name="Schleper C."/>
            <person name="Guy L."/>
            <person name="Ettema T.J."/>
        </authorList>
    </citation>
    <scope>NUCLEOTIDE SEQUENCE</scope>
</reference>
<accession>A0A0F9R2A4</accession>
<gene>
    <name evidence="3" type="ORF">LCGC14_0704740</name>
</gene>
<evidence type="ECO:0000259" key="2">
    <source>
        <dbReference type="Pfam" id="PF22031"/>
    </source>
</evidence>
<feature type="domain" description="Major capsid protein V20 C-terminal" evidence="2">
    <location>
        <begin position="308"/>
        <end position="456"/>
    </location>
</feature>
<sequence>MSLSINPSVKLFKVIDPEINSGQDPAIGILIGSDRVDYRTISSTNSTASSLGFSIRPPSNVYMSRKVLLRMRVTLTFTGTAPIGQNLLSTGFDSFRSWPLATIMENLQIKLNGRSFSIPQRDLVKALMWVNSKENQMEKTWSTTPTMLDQSQEYSDLTNFVRNPLGGYGESPEDAQMPRGGFVYESVINTNTDATIVAILTEPLMISPNSWQKGNDLGYFYLQTYDVDINWSSDLNRMWSHALNPGVVIDTINVALDTNPKLLVKYMNPNSAFSQIPNMISIPFSEIARFKTDQSVLMTPLTDPQIAISSDIELQSIPASLIIFAKRRNSEDTFLTTDTFLGITNLSITWNSVSGLLAGSDQRQLYQLSVQNGLEMSFSQFSGRNFFLSGSDIIQIGGVGSVVVINPSRDLGLPVSEVTGSLSTVHLQVNATIKNITSTTSTTNDITPTLYVIPQYIGTVTFDQSGQITRQQGIISRQDVVEAVIKMLPEYDFNMLQTAAMYGGVDFFQQAGERIKKFFEEDIPKGLKFAEKNLLPIAKALIPVLLPLLGLGDIPKGKKQGGRLLTRAQLAKKLLR</sequence>
<dbReference type="AlphaFoldDB" id="A0A0F9R2A4"/>
<dbReference type="Pfam" id="PF21915">
    <property type="entry name" value="Sputnik_MCP_1st"/>
    <property type="match status" value="1"/>
</dbReference>
<organism evidence="3">
    <name type="scientific">marine sediment metagenome</name>
    <dbReference type="NCBI Taxonomy" id="412755"/>
    <lineage>
        <taxon>unclassified sequences</taxon>
        <taxon>metagenomes</taxon>
        <taxon>ecological metagenomes</taxon>
    </lineage>
</organism>
<dbReference type="EMBL" id="LAZR01001521">
    <property type="protein sequence ID" value="KKN43292.1"/>
    <property type="molecule type" value="Genomic_DNA"/>
</dbReference>
<evidence type="ECO:0000313" key="3">
    <source>
        <dbReference type="EMBL" id="KKN43292.1"/>
    </source>
</evidence>
<name>A0A0F9R2A4_9ZZZZ</name>
<dbReference type="InterPro" id="IPR053887">
    <property type="entry name" value="MCP_V20_C"/>
</dbReference>
<proteinExistence type="predicted"/>
<dbReference type="Pfam" id="PF22031">
    <property type="entry name" value="MCP_V20_C"/>
    <property type="match status" value="1"/>
</dbReference>